<keyword evidence="7 15" id="KW-0547">Nucleotide-binding</keyword>
<comment type="subunit">
    <text evidence="15">Homohexamer.</text>
</comment>
<dbReference type="SUPFAM" id="SSF140990">
    <property type="entry name" value="FtsH protease domain-like"/>
    <property type="match status" value="1"/>
</dbReference>
<feature type="region of interest" description="Disordered" evidence="17">
    <location>
        <begin position="627"/>
        <end position="687"/>
    </location>
</feature>
<keyword evidence="9 15" id="KW-0862">Zinc</keyword>
<dbReference type="InterPro" id="IPR003593">
    <property type="entry name" value="AAA+_ATPase"/>
</dbReference>
<dbReference type="InterPro" id="IPR003959">
    <property type="entry name" value="ATPase_AAA_core"/>
</dbReference>
<dbReference type="FunFam" id="1.10.8.60:FF:000001">
    <property type="entry name" value="ATP-dependent zinc metalloprotease FtsH"/>
    <property type="match status" value="1"/>
</dbReference>
<dbReference type="GO" id="GO:0004222">
    <property type="term" value="F:metalloendopeptidase activity"/>
    <property type="evidence" value="ECO:0007669"/>
    <property type="project" value="InterPro"/>
</dbReference>
<dbReference type="GO" id="GO:0005886">
    <property type="term" value="C:plasma membrane"/>
    <property type="evidence" value="ECO:0007669"/>
    <property type="project" value="UniProtKB-SubCell"/>
</dbReference>
<evidence type="ECO:0000256" key="13">
    <source>
        <dbReference type="ARBA" id="ARBA00023136"/>
    </source>
</evidence>
<comment type="similarity">
    <text evidence="14 15">In the central section; belongs to the AAA ATPase family.</text>
</comment>
<feature type="compositionally biased region" description="Basic and acidic residues" evidence="17">
    <location>
        <begin position="645"/>
        <end position="654"/>
    </location>
</feature>
<dbReference type="AlphaFoldDB" id="A0AAW5F5U8"/>
<evidence type="ECO:0000256" key="15">
    <source>
        <dbReference type="HAMAP-Rule" id="MF_01458"/>
    </source>
</evidence>
<evidence type="ECO:0000256" key="16">
    <source>
        <dbReference type="RuleBase" id="RU003651"/>
    </source>
</evidence>
<keyword evidence="5 15" id="KW-0812">Transmembrane</keyword>
<keyword evidence="3 15" id="KW-1003">Cell membrane</keyword>
<evidence type="ECO:0000256" key="4">
    <source>
        <dbReference type="ARBA" id="ARBA00022670"/>
    </source>
</evidence>
<dbReference type="Pfam" id="PF17862">
    <property type="entry name" value="AAA_lid_3"/>
    <property type="match status" value="1"/>
</dbReference>
<dbReference type="Gene3D" id="1.20.58.760">
    <property type="entry name" value="Peptidase M41"/>
    <property type="match status" value="1"/>
</dbReference>
<feature type="binding site" evidence="15">
    <location>
        <position position="445"/>
    </location>
    <ligand>
        <name>Zn(2+)</name>
        <dbReference type="ChEBI" id="CHEBI:29105"/>
        <note>catalytic</note>
    </ligand>
</feature>
<evidence type="ECO:0000256" key="11">
    <source>
        <dbReference type="ARBA" id="ARBA00022989"/>
    </source>
</evidence>
<comment type="similarity">
    <text evidence="16">Belongs to the AAA ATPase family.</text>
</comment>
<dbReference type="InterPro" id="IPR000642">
    <property type="entry name" value="Peptidase_M41"/>
</dbReference>
<accession>A0AAW5F5U8</accession>
<comment type="similarity">
    <text evidence="2 15">In the C-terminal section; belongs to the peptidase M41 family.</text>
</comment>
<feature type="transmembrane region" description="Helical" evidence="15">
    <location>
        <begin position="128"/>
        <end position="150"/>
    </location>
</feature>
<keyword evidence="12 15" id="KW-0482">Metalloprotease</keyword>
<reference evidence="19" key="1">
    <citation type="journal article" date="2022" name="Cell Host Microbe">
        <title>Colonization of the live biotherapeutic product VE303 and modulation of the microbiota and metabolites in healthy volunteers.</title>
        <authorList>
            <person name="Dsouza M."/>
            <person name="Menon R."/>
            <person name="Crossette E."/>
            <person name="Bhattarai S.K."/>
            <person name="Schneider J."/>
            <person name="Kim Y.G."/>
            <person name="Reddy S."/>
            <person name="Caballero S."/>
            <person name="Felix C."/>
            <person name="Cornacchione L."/>
            <person name="Hendrickson J."/>
            <person name="Watson A.R."/>
            <person name="Minot S.S."/>
            <person name="Greenfield N."/>
            <person name="Schopf L."/>
            <person name="Szabady R."/>
            <person name="Patarroyo J."/>
            <person name="Smith W."/>
            <person name="Harrison P."/>
            <person name="Kuijper E.J."/>
            <person name="Kelly C.P."/>
            <person name="Olle B."/>
            <person name="Bobilev D."/>
            <person name="Silber J.L."/>
            <person name="Bucci V."/>
            <person name="Roberts B."/>
            <person name="Faith J."/>
            <person name="Norman J.M."/>
        </authorList>
    </citation>
    <scope>NUCLEOTIDE SEQUENCE</scope>
    <source>
        <strain evidence="19">VE303-04</strain>
    </source>
</reference>
<keyword evidence="8 15" id="KW-0378">Hydrolase</keyword>
<dbReference type="CDD" id="cd19501">
    <property type="entry name" value="RecA-like_FtsH"/>
    <property type="match status" value="1"/>
</dbReference>
<comment type="function">
    <text evidence="15">Acts as a processive, ATP-dependent zinc metallopeptidase for both cytoplasmic and membrane proteins. Plays a role in the quality control of integral membrane proteins.</text>
</comment>
<dbReference type="GO" id="GO:0016887">
    <property type="term" value="F:ATP hydrolysis activity"/>
    <property type="evidence" value="ECO:0007669"/>
    <property type="project" value="UniProtKB-UniRule"/>
</dbReference>
<evidence type="ECO:0000256" key="9">
    <source>
        <dbReference type="ARBA" id="ARBA00022833"/>
    </source>
</evidence>
<dbReference type="SUPFAM" id="SSF52540">
    <property type="entry name" value="P-loop containing nucleoside triphosphate hydrolases"/>
    <property type="match status" value="1"/>
</dbReference>
<evidence type="ECO:0000256" key="14">
    <source>
        <dbReference type="ARBA" id="ARBA00061570"/>
    </source>
</evidence>
<sequence>MDNNNNQNKNGKNPKGGQNYMVLIITMIFTLLCVSAMHNLWQQSRTQLVPYSEFNQMLKDGEVDSVVVSSNKIEITPKKDSKKYTGSQSKYGGLIGIEYYTIPMYDPDLQTKLDAAGVTQYEQAQVDATASIIVLILEWVLPIGLMVLLLNFMMRRMGGGNGIMGVGKSNAKVYVQKETGVTFKDVAGEDEAKESLTEIVDFLHNPGKYTKIGAKLPKGALLVGPPGTGKTLLAKAVAGEAKVPFYSLSGSDFVEMFVGVGASRVRDLFKQAQQSAPCIIFIDEVDAIGKSRDSRMGGNDEREQTLNQLLSEMDGFDSSKGLLVMAATNRPEILDPALLRPGRFDRRVIVDKPDLKGRINILKVHSKDVKLDESVNFEEIALATSGAVGADLANMMNEAAITAVKHGRHAVAQSDLFEAVELVLVGKEKKDRILSKEERRIVSYHEVGHALVSALQKDAEPVQKITIVPRTMGALGYVMHVPEEEKYLNTEKEIRAMLVGYLAGRAAEEIVFDTVTTGAANDIEQATRIARAMITQYGMSKKFGLMGLETKENQYLSGRTVLNCSDVTAAEIDQEVMIILKDSYEEAKRLLMENRDALDKIADFLIEKETITGKEFMKIFRKVKGLPEPEEKPAQDDQEVQSVQAEKDAPEEPAKPSVHTVADLAEIPEAGPSVLEADSGDDGRNEI</sequence>
<keyword evidence="6 15" id="KW-0479">Metal-binding</keyword>
<evidence type="ECO:0000256" key="2">
    <source>
        <dbReference type="ARBA" id="ARBA00010044"/>
    </source>
</evidence>
<dbReference type="NCBIfam" id="TIGR01241">
    <property type="entry name" value="FtsH_fam"/>
    <property type="match status" value="1"/>
</dbReference>
<dbReference type="PANTHER" id="PTHR23076">
    <property type="entry name" value="METALLOPROTEASE M41 FTSH"/>
    <property type="match status" value="1"/>
</dbReference>
<evidence type="ECO:0000313" key="20">
    <source>
        <dbReference type="Proteomes" id="UP001203136"/>
    </source>
</evidence>
<feature type="active site" evidence="15">
    <location>
        <position position="446"/>
    </location>
</feature>
<dbReference type="Gene3D" id="1.10.8.60">
    <property type="match status" value="1"/>
</dbReference>
<gene>
    <name evidence="15 19" type="primary">ftsH</name>
    <name evidence="19" type="ORF">K5I21_14370</name>
</gene>
<dbReference type="InterPro" id="IPR003960">
    <property type="entry name" value="ATPase_AAA_CS"/>
</dbReference>
<feature type="transmembrane region" description="Helical" evidence="15">
    <location>
        <begin position="20"/>
        <end position="41"/>
    </location>
</feature>
<organism evidence="19 20">
    <name type="scientific">Clostridium symbiosum</name>
    <name type="common">Bacteroides symbiosus</name>
    <dbReference type="NCBI Taxonomy" id="1512"/>
    <lineage>
        <taxon>Bacteria</taxon>
        <taxon>Bacillati</taxon>
        <taxon>Bacillota</taxon>
        <taxon>Clostridia</taxon>
        <taxon>Lachnospirales</taxon>
        <taxon>Lachnospiraceae</taxon>
        <taxon>Otoolea</taxon>
    </lineage>
</organism>
<evidence type="ECO:0000256" key="8">
    <source>
        <dbReference type="ARBA" id="ARBA00022801"/>
    </source>
</evidence>
<evidence type="ECO:0000256" key="1">
    <source>
        <dbReference type="ARBA" id="ARBA00004370"/>
    </source>
</evidence>
<evidence type="ECO:0000256" key="17">
    <source>
        <dbReference type="SAM" id="MobiDB-lite"/>
    </source>
</evidence>
<keyword evidence="11 15" id="KW-1133">Transmembrane helix</keyword>
<dbReference type="GO" id="GO:0030163">
    <property type="term" value="P:protein catabolic process"/>
    <property type="evidence" value="ECO:0007669"/>
    <property type="project" value="UniProtKB-UniRule"/>
</dbReference>
<evidence type="ECO:0000256" key="6">
    <source>
        <dbReference type="ARBA" id="ARBA00022723"/>
    </source>
</evidence>
<dbReference type="GO" id="GO:0004176">
    <property type="term" value="F:ATP-dependent peptidase activity"/>
    <property type="evidence" value="ECO:0007669"/>
    <property type="project" value="InterPro"/>
</dbReference>
<comment type="cofactor">
    <cofactor evidence="15">
        <name>Zn(2+)</name>
        <dbReference type="ChEBI" id="CHEBI:29105"/>
    </cofactor>
    <text evidence="15">Binds 1 zinc ion per subunit.</text>
</comment>
<dbReference type="PROSITE" id="PS00674">
    <property type="entry name" value="AAA"/>
    <property type="match status" value="1"/>
</dbReference>
<comment type="caution">
    <text evidence="19">The sequence shown here is derived from an EMBL/GenBank/DDBJ whole genome shotgun (WGS) entry which is preliminary data.</text>
</comment>
<feature type="domain" description="AAA+ ATPase" evidence="18">
    <location>
        <begin position="216"/>
        <end position="354"/>
    </location>
</feature>
<dbReference type="InterPro" id="IPR041569">
    <property type="entry name" value="AAA_lid_3"/>
</dbReference>
<dbReference type="FunFam" id="3.40.50.300:FF:000001">
    <property type="entry name" value="ATP-dependent zinc metalloprotease FtsH"/>
    <property type="match status" value="1"/>
</dbReference>
<dbReference type="InterPro" id="IPR027417">
    <property type="entry name" value="P-loop_NTPase"/>
</dbReference>
<keyword evidence="4 15" id="KW-0645">Protease</keyword>
<dbReference type="Pfam" id="PF01434">
    <property type="entry name" value="Peptidase_M41"/>
    <property type="match status" value="1"/>
</dbReference>
<dbReference type="PANTHER" id="PTHR23076:SF97">
    <property type="entry name" value="ATP-DEPENDENT ZINC METALLOPROTEASE YME1L1"/>
    <property type="match status" value="1"/>
</dbReference>
<evidence type="ECO:0000259" key="18">
    <source>
        <dbReference type="SMART" id="SM00382"/>
    </source>
</evidence>
<evidence type="ECO:0000313" key="19">
    <source>
        <dbReference type="EMBL" id="MCK0087042.1"/>
    </source>
</evidence>
<dbReference type="HAMAP" id="MF_01458">
    <property type="entry name" value="FtsH"/>
    <property type="match status" value="1"/>
</dbReference>
<dbReference type="InterPro" id="IPR005936">
    <property type="entry name" value="FtsH"/>
</dbReference>
<dbReference type="EC" id="3.4.24.-" evidence="15"/>
<dbReference type="SMART" id="SM00382">
    <property type="entry name" value="AAA"/>
    <property type="match status" value="1"/>
</dbReference>
<comment type="subcellular location">
    <subcellularLocation>
        <location evidence="15">Cell membrane</location>
        <topology evidence="15">Multi-pass membrane protein</topology>
        <orientation evidence="15">Cytoplasmic side</orientation>
    </subcellularLocation>
    <subcellularLocation>
        <location evidence="1">Membrane</location>
    </subcellularLocation>
</comment>
<evidence type="ECO:0000256" key="7">
    <source>
        <dbReference type="ARBA" id="ARBA00022741"/>
    </source>
</evidence>
<feature type="binding site" evidence="15">
    <location>
        <begin position="224"/>
        <end position="231"/>
    </location>
    <ligand>
        <name>ATP</name>
        <dbReference type="ChEBI" id="CHEBI:30616"/>
    </ligand>
</feature>
<dbReference type="Pfam" id="PF06480">
    <property type="entry name" value="FtsH_ext"/>
    <property type="match status" value="1"/>
</dbReference>
<dbReference type="Gene3D" id="3.40.50.300">
    <property type="entry name" value="P-loop containing nucleotide triphosphate hydrolases"/>
    <property type="match status" value="1"/>
</dbReference>
<name>A0AAW5F5U8_CLOSY</name>
<feature type="binding site" evidence="15">
    <location>
        <position position="449"/>
    </location>
    <ligand>
        <name>Zn(2+)</name>
        <dbReference type="ChEBI" id="CHEBI:29105"/>
        <note>catalytic</note>
    </ligand>
</feature>
<keyword evidence="13 15" id="KW-0472">Membrane</keyword>
<dbReference type="Proteomes" id="UP001203136">
    <property type="component" value="Unassembled WGS sequence"/>
</dbReference>
<dbReference type="RefSeq" id="WP_024738483.1">
    <property type="nucleotide sequence ID" value="NZ_JAINVB010000001.1"/>
</dbReference>
<dbReference type="InterPro" id="IPR011546">
    <property type="entry name" value="Pept_M41_FtsH_extracell"/>
</dbReference>
<evidence type="ECO:0000256" key="3">
    <source>
        <dbReference type="ARBA" id="ARBA00022475"/>
    </source>
</evidence>
<evidence type="ECO:0000256" key="10">
    <source>
        <dbReference type="ARBA" id="ARBA00022840"/>
    </source>
</evidence>
<dbReference type="GO" id="GO:0008270">
    <property type="term" value="F:zinc ion binding"/>
    <property type="evidence" value="ECO:0007669"/>
    <property type="project" value="UniProtKB-UniRule"/>
</dbReference>
<protein>
    <recommendedName>
        <fullName evidence="15">ATP-dependent zinc metalloprotease FtsH</fullName>
        <ecNumber evidence="15">3.4.24.-</ecNumber>
    </recommendedName>
</protein>
<dbReference type="GO" id="GO:0005524">
    <property type="term" value="F:ATP binding"/>
    <property type="evidence" value="ECO:0007669"/>
    <property type="project" value="UniProtKB-UniRule"/>
</dbReference>
<feature type="binding site" evidence="15">
    <location>
        <position position="522"/>
    </location>
    <ligand>
        <name>Zn(2+)</name>
        <dbReference type="ChEBI" id="CHEBI:29105"/>
        <note>catalytic</note>
    </ligand>
</feature>
<dbReference type="FunFam" id="1.20.58.760:FF:000001">
    <property type="entry name" value="ATP-dependent zinc metalloprotease FtsH"/>
    <property type="match status" value="1"/>
</dbReference>
<evidence type="ECO:0000256" key="12">
    <source>
        <dbReference type="ARBA" id="ARBA00023049"/>
    </source>
</evidence>
<dbReference type="InterPro" id="IPR037219">
    <property type="entry name" value="Peptidase_M41-like"/>
</dbReference>
<dbReference type="Pfam" id="PF00004">
    <property type="entry name" value="AAA"/>
    <property type="match status" value="1"/>
</dbReference>
<dbReference type="GO" id="GO:0006508">
    <property type="term" value="P:proteolysis"/>
    <property type="evidence" value="ECO:0007669"/>
    <property type="project" value="UniProtKB-KW"/>
</dbReference>
<proteinExistence type="inferred from homology"/>
<dbReference type="EMBL" id="JAINVB010000001">
    <property type="protein sequence ID" value="MCK0087042.1"/>
    <property type="molecule type" value="Genomic_DNA"/>
</dbReference>
<dbReference type="Gene3D" id="3.30.720.210">
    <property type="match status" value="1"/>
</dbReference>
<keyword evidence="10 15" id="KW-0067">ATP-binding</keyword>
<evidence type="ECO:0000256" key="5">
    <source>
        <dbReference type="ARBA" id="ARBA00022692"/>
    </source>
</evidence>